<evidence type="ECO:0000313" key="15">
    <source>
        <dbReference type="Proteomes" id="UP000436284"/>
    </source>
</evidence>
<dbReference type="Gene3D" id="3.50.50.60">
    <property type="entry name" value="FAD/NAD(P)-binding domain"/>
    <property type="match status" value="2"/>
</dbReference>
<evidence type="ECO:0000256" key="4">
    <source>
        <dbReference type="ARBA" id="ARBA00022827"/>
    </source>
</evidence>
<accession>A0A6N8U5A9</accession>
<evidence type="ECO:0000256" key="11">
    <source>
        <dbReference type="ARBA" id="ARBA00048532"/>
    </source>
</evidence>
<evidence type="ECO:0000256" key="5">
    <source>
        <dbReference type="ARBA" id="ARBA00023002"/>
    </source>
</evidence>
<comment type="caution">
    <text evidence="14">The sequence shown here is derived from an EMBL/GenBank/DDBJ whole genome shotgun (WGS) entry which is preliminary data.</text>
</comment>
<dbReference type="GO" id="GO:0016117">
    <property type="term" value="P:carotenoid biosynthetic process"/>
    <property type="evidence" value="ECO:0007669"/>
    <property type="project" value="UniProtKB-KW"/>
</dbReference>
<evidence type="ECO:0000256" key="6">
    <source>
        <dbReference type="ARBA" id="ARBA00037901"/>
    </source>
</evidence>
<dbReference type="RefSeq" id="WP_160656703.1">
    <property type="nucleotide sequence ID" value="NZ_JBHRWU010000001.1"/>
</dbReference>
<dbReference type="Pfam" id="PF01593">
    <property type="entry name" value="Amino_oxidase"/>
    <property type="match status" value="1"/>
</dbReference>
<evidence type="ECO:0000256" key="12">
    <source>
        <dbReference type="RuleBase" id="RU362075"/>
    </source>
</evidence>
<dbReference type="PANTHER" id="PTHR43734:SF7">
    <property type="entry name" value="4,4'-DIAPONEUROSPORENE OXYGENASE"/>
    <property type="match status" value="1"/>
</dbReference>
<keyword evidence="5 12" id="KW-0560">Oxidoreductase</keyword>
<keyword evidence="4" id="KW-0274">FAD</keyword>
<dbReference type="InterPro" id="IPR014105">
    <property type="entry name" value="Carotenoid/retinoid_OxRdtase"/>
</dbReference>
<dbReference type="SUPFAM" id="SSF51905">
    <property type="entry name" value="FAD/NAD(P)-binding domain"/>
    <property type="match status" value="1"/>
</dbReference>
<evidence type="ECO:0000313" key="14">
    <source>
        <dbReference type="EMBL" id="MXQ51675.1"/>
    </source>
</evidence>
<keyword evidence="15" id="KW-1185">Reference proteome</keyword>
<dbReference type="NCBIfam" id="TIGR02734">
    <property type="entry name" value="crtI_fam"/>
    <property type="match status" value="1"/>
</dbReference>
<evidence type="ECO:0000256" key="2">
    <source>
        <dbReference type="ARBA" id="ARBA00022630"/>
    </source>
</evidence>
<proteinExistence type="inferred from homology"/>
<dbReference type="InterPro" id="IPR002937">
    <property type="entry name" value="Amino_oxidase"/>
</dbReference>
<sequence length="499" mass="56242">MTGNKTALVIGGGLGGLSAAITLKQNGFDVSLYEKNTHLGGKLNRHEQDGFGFDLGPSLLTMPYIFESLFSKSGKVMQDYVEIEELPLQWRSFFTDGKQIDLYADLERMVLENPDLTERDMKEYRAFLKYAGRIDRLTLPGYFEKGLDNIRSIIRFHGPLTALRGFDYFSTMQQGIDRRVSNLHLRDMLGYFIKYVGSSSYNAPAVLNMMAHMQHEQGVWYVKGGLHKLAEGIAQLARDIGVEIHTGQAIQTAITGGQKEIQYIVLEDSSRVSADYIISNMEVLPFYRHILDTSPENMATLEQKFEPASSGLVLHLGVDRMYPQLGHHNFFFSKDSKKNYKEVFDKKVMPSDPTIYLVNTNKTDATQAPPGHENLKILPHIPPLQQKEYTKADYLAFRETVLQKLENMGLTDLRQHIVSEYMLTPHDIQSLYFSDHGAIYGTVSDRSRNKGFKHPKKAQDITNLYFVGGTVNPGGGMPMVTLSGQQTAAMITDQERSGK</sequence>
<evidence type="ECO:0000256" key="7">
    <source>
        <dbReference type="ARBA" id="ARBA00038194"/>
    </source>
</evidence>
<dbReference type="PANTHER" id="PTHR43734">
    <property type="entry name" value="PHYTOENE DESATURASE"/>
    <property type="match status" value="1"/>
</dbReference>
<comment type="cofactor">
    <cofactor evidence="1">
        <name>FAD</name>
        <dbReference type="ChEBI" id="CHEBI:57692"/>
    </cofactor>
</comment>
<dbReference type="Proteomes" id="UP000436284">
    <property type="component" value="Unassembled WGS sequence"/>
</dbReference>
<dbReference type="OrthoDB" id="9814556at2"/>
<comment type="similarity">
    <text evidence="7">Belongs to the carotenoid/retinoid oxidoreductase family. CrtP subfamily.</text>
</comment>
<evidence type="ECO:0000256" key="3">
    <source>
        <dbReference type="ARBA" id="ARBA00022746"/>
    </source>
</evidence>
<dbReference type="AlphaFoldDB" id="A0A6N8U5A9"/>
<comment type="catalytic activity">
    <reaction evidence="11">
        <text>all-trans-4,4'-diaponeurosporene + 2 AH2 + 2 O2 = 4,4'-diaponeurosporenal + 2 A + 3 H2O</text>
        <dbReference type="Rhea" id="RHEA:56104"/>
        <dbReference type="ChEBI" id="CHEBI:13193"/>
        <dbReference type="ChEBI" id="CHEBI:15377"/>
        <dbReference type="ChEBI" id="CHEBI:15379"/>
        <dbReference type="ChEBI" id="CHEBI:17499"/>
        <dbReference type="ChEBI" id="CHEBI:62743"/>
        <dbReference type="ChEBI" id="CHEBI:79065"/>
    </reaction>
</comment>
<comment type="pathway">
    <text evidence="6">Carotenoid biosynthesis; staphyloxanthin biosynthesis; staphyloxanthin from farnesyl diphosphate: step 3/5.</text>
</comment>
<dbReference type="InterPro" id="IPR036188">
    <property type="entry name" value="FAD/NAD-bd_sf"/>
</dbReference>
<evidence type="ECO:0000256" key="9">
    <source>
        <dbReference type="ARBA" id="ARBA00041900"/>
    </source>
</evidence>
<dbReference type="EMBL" id="WUUK01000004">
    <property type="protein sequence ID" value="MXQ51675.1"/>
    <property type="molecule type" value="Genomic_DNA"/>
</dbReference>
<evidence type="ECO:0000256" key="10">
    <source>
        <dbReference type="ARBA" id="ARBA00042619"/>
    </source>
</evidence>
<evidence type="ECO:0000256" key="8">
    <source>
        <dbReference type="ARBA" id="ARBA00039159"/>
    </source>
</evidence>
<protein>
    <recommendedName>
        <fullName evidence="8">4,4'-diaponeurosporene oxygenase</fullName>
    </recommendedName>
    <alternativeName>
        <fullName evidence="9">4,4'-diaponeurosporene oxidase</fullName>
    </alternativeName>
    <alternativeName>
        <fullName evidence="10">Carotenoid oxidase</fullName>
    </alternativeName>
</protein>
<keyword evidence="3 12" id="KW-0125">Carotenoid biosynthesis</keyword>
<organism evidence="14 15">
    <name type="scientific">Salinicoccus hispanicus</name>
    <dbReference type="NCBI Taxonomy" id="157225"/>
    <lineage>
        <taxon>Bacteria</taxon>
        <taxon>Bacillati</taxon>
        <taxon>Bacillota</taxon>
        <taxon>Bacilli</taxon>
        <taxon>Bacillales</taxon>
        <taxon>Staphylococcaceae</taxon>
        <taxon>Salinicoccus</taxon>
    </lineage>
</organism>
<feature type="domain" description="Amine oxidase" evidence="13">
    <location>
        <begin position="14"/>
        <end position="491"/>
    </location>
</feature>
<gene>
    <name evidence="14" type="primary">crtI</name>
    <name evidence="14" type="ORF">GQ671_10415</name>
</gene>
<keyword evidence="2" id="KW-0285">Flavoprotein</keyword>
<evidence type="ECO:0000259" key="13">
    <source>
        <dbReference type="Pfam" id="PF01593"/>
    </source>
</evidence>
<reference evidence="14 15" key="1">
    <citation type="submission" date="2019-12" db="EMBL/GenBank/DDBJ databases">
        <title>Salinicoccus cyprini sp. nov., isolated from gastro-intestinal tract of mirror carp, Cyprinus carpio var. specularis, collected from Gobind Sagar Reservoir, Himachal Pradesh, India.</title>
        <authorList>
            <person name="Talwar C."/>
            <person name="Singh A.K."/>
            <person name="Lal R."/>
            <person name="Negi R.K."/>
        </authorList>
    </citation>
    <scope>NUCLEOTIDE SEQUENCE [LARGE SCALE GENOMIC DNA]</scope>
    <source>
        <strain evidence="14 15">J-82</strain>
    </source>
</reference>
<name>A0A6N8U5A9_9STAP</name>
<evidence type="ECO:0000256" key="1">
    <source>
        <dbReference type="ARBA" id="ARBA00001974"/>
    </source>
</evidence>
<dbReference type="GO" id="GO:0016491">
    <property type="term" value="F:oxidoreductase activity"/>
    <property type="evidence" value="ECO:0007669"/>
    <property type="project" value="UniProtKB-KW"/>
</dbReference>